<dbReference type="Gene3D" id="1.10.10.10">
    <property type="entry name" value="Winged helix-like DNA-binding domain superfamily/Winged helix DNA-binding domain"/>
    <property type="match status" value="1"/>
</dbReference>
<dbReference type="RefSeq" id="WP_073250738.1">
    <property type="nucleotide sequence ID" value="NZ_FQZQ01000005.1"/>
</dbReference>
<dbReference type="InterPro" id="IPR036388">
    <property type="entry name" value="WH-like_DNA-bd_sf"/>
</dbReference>
<dbReference type="CDD" id="cd06170">
    <property type="entry name" value="LuxR_C_like"/>
    <property type="match status" value="1"/>
</dbReference>
<feature type="domain" description="HTH luxR-type" evidence="4">
    <location>
        <begin position="118"/>
        <end position="182"/>
    </location>
</feature>
<dbReference type="Gene3D" id="3.30.450.20">
    <property type="entry name" value="PAS domain"/>
    <property type="match status" value="1"/>
</dbReference>
<organism evidence="5 6">
    <name type="scientific">Shimia gijangensis</name>
    <dbReference type="NCBI Taxonomy" id="1470563"/>
    <lineage>
        <taxon>Bacteria</taxon>
        <taxon>Pseudomonadati</taxon>
        <taxon>Pseudomonadota</taxon>
        <taxon>Alphaproteobacteria</taxon>
        <taxon>Rhodobacterales</taxon>
        <taxon>Roseobacteraceae</taxon>
    </lineage>
</organism>
<dbReference type="OrthoDB" id="9782655at2"/>
<dbReference type="SUPFAM" id="SSF55785">
    <property type="entry name" value="PYP-like sensor domain (PAS domain)"/>
    <property type="match status" value="1"/>
</dbReference>
<dbReference type="PROSITE" id="PS50043">
    <property type="entry name" value="HTH_LUXR_2"/>
    <property type="match status" value="1"/>
</dbReference>
<dbReference type="Proteomes" id="UP000183982">
    <property type="component" value="Unassembled WGS sequence"/>
</dbReference>
<dbReference type="STRING" id="1470563.SAMN05444000_105103"/>
<dbReference type="GO" id="GO:0003677">
    <property type="term" value="F:DNA binding"/>
    <property type="evidence" value="ECO:0007669"/>
    <property type="project" value="UniProtKB-KW"/>
</dbReference>
<dbReference type="InterPro" id="IPR000014">
    <property type="entry name" value="PAS"/>
</dbReference>
<dbReference type="AlphaFoldDB" id="A0A1M6GRM9"/>
<dbReference type="NCBIfam" id="TIGR00229">
    <property type="entry name" value="sensory_box"/>
    <property type="match status" value="1"/>
</dbReference>
<sequence>MQIEDEKWMRAFQHAPIGIVISEQRIIRACNHEFARMFGYDPNELEGQSFRVLYTSDSDFDRVRNMGLSDLKSGRPFSDERLMQRKNGDQFWCRVRAATLQPSDPLAEIVLSFAELDLPNPGVPLSPRERQVIVGLSSGKTSKEIARALGLSPRTVDDVRTRLLRKFGVNNTIELLSHVVGL</sequence>
<gene>
    <name evidence="5" type="ORF">SAMN05444000_105103</name>
</gene>
<dbReference type="SMART" id="SM00421">
    <property type="entry name" value="HTH_LUXR"/>
    <property type="match status" value="1"/>
</dbReference>
<dbReference type="PRINTS" id="PR00038">
    <property type="entry name" value="HTHLUXR"/>
</dbReference>
<keyword evidence="6" id="KW-1185">Reference proteome</keyword>
<protein>
    <submittedName>
        <fullName evidence="5">Transcriptional regulator, LuxR family</fullName>
    </submittedName>
</protein>
<dbReference type="PANTHER" id="PTHR44688:SF16">
    <property type="entry name" value="DNA-BINDING TRANSCRIPTIONAL ACTIVATOR DEVR_DOSR"/>
    <property type="match status" value="1"/>
</dbReference>
<dbReference type="InterPro" id="IPR000792">
    <property type="entry name" value="Tscrpt_reg_LuxR_C"/>
</dbReference>
<dbReference type="PANTHER" id="PTHR44688">
    <property type="entry name" value="DNA-BINDING TRANSCRIPTIONAL ACTIVATOR DEVR_DOSR"/>
    <property type="match status" value="1"/>
</dbReference>
<dbReference type="SUPFAM" id="SSF46894">
    <property type="entry name" value="C-terminal effector domain of the bipartite response regulators"/>
    <property type="match status" value="1"/>
</dbReference>
<dbReference type="CDD" id="cd00130">
    <property type="entry name" value="PAS"/>
    <property type="match status" value="1"/>
</dbReference>
<evidence type="ECO:0000313" key="6">
    <source>
        <dbReference type="Proteomes" id="UP000183982"/>
    </source>
</evidence>
<keyword evidence="3" id="KW-0804">Transcription</keyword>
<evidence type="ECO:0000256" key="1">
    <source>
        <dbReference type="ARBA" id="ARBA00023015"/>
    </source>
</evidence>
<dbReference type="Pfam" id="PF00196">
    <property type="entry name" value="GerE"/>
    <property type="match status" value="1"/>
</dbReference>
<evidence type="ECO:0000256" key="3">
    <source>
        <dbReference type="ARBA" id="ARBA00023163"/>
    </source>
</evidence>
<evidence type="ECO:0000313" key="5">
    <source>
        <dbReference type="EMBL" id="SHJ12603.1"/>
    </source>
</evidence>
<keyword evidence="1" id="KW-0805">Transcription regulation</keyword>
<dbReference type="InterPro" id="IPR035965">
    <property type="entry name" value="PAS-like_dom_sf"/>
</dbReference>
<proteinExistence type="predicted"/>
<keyword evidence="2" id="KW-0238">DNA-binding</keyword>
<dbReference type="GO" id="GO:0006355">
    <property type="term" value="P:regulation of DNA-templated transcription"/>
    <property type="evidence" value="ECO:0007669"/>
    <property type="project" value="InterPro"/>
</dbReference>
<dbReference type="PROSITE" id="PS00622">
    <property type="entry name" value="HTH_LUXR_1"/>
    <property type="match status" value="1"/>
</dbReference>
<dbReference type="InterPro" id="IPR016032">
    <property type="entry name" value="Sig_transdc_resp-reg_C-effctor"/>
</dbReference>
<name>A0A1M6GRM9_9RHOB</name>
<evidence type="ECO:0000256" key="2">
    <source>
        <dbReference type="ARBA" id="ARBA00023125"/>
    </source>
</evidence>
<evidence type="ECO:0000259" key="4">
    <source>
        <dbReference type="PROSITE" id="PS50043"/>
    </source>
</evidence>
<dbReference type="EMBL" id="FQZQ01000005">
    <property type="protein sequence ID" value="SHJ12603.1"/>
    <property type="molecule type" value="Genomic_DNA"/>
</dbReference>
<accession>A0A1M6GRM9</accession>
<reference evidence="6" key="1">
    <citation type="submission" date="2016-11" db="EMBL/GenBank/DDBJ databases">
        <authorList>
            <person name="Varghese N."/>
            <person name="Submissions S."/>
        </authorList>
    </citation>
    <scope>NUCLEOTIDE SEQUENCE [LARGE SCALE GENOMIC DNA]</scope>
    <source>
        <strain evidence="6">DSM 100564</strain>
    </source>
</reference>
<dbReference type="Pfam" id="PF13426">
    <property type="entry name" value="PAS_9"/>
    <property type="match status" value="1"/>
</dbReference>